<gene>
    <name evidence="2" type="ORF">K469DRAFT_664582</name>
</gene>
<proteinExistence type="predicted"/>
<name>A0A6A6E2E0_9PEZI</name>
<dbReference type="Proteomes" id="UP000800200">
    <property type="component" value="Unassembled WGS sequence"/>
</dbReference>
<dbReference type="Pfam" id="PF06985">
    <property type="entry name" value="HET"/>
    <property type="match status" value="1"/>
</dbReference>
<feature type="domain" description="Heterokaryon incompatibility" evidence="1">
    <location>
        <begin position="1"/>
        <end position="67"/>
    </location>
</feature>
<evidence type="ECO:0000313" key="2">
    <source>
        <dbReference type="EMBL" id="KAF2186091.1"/>
    </source>
</evidence>
<dbReference type="AlphaFoldDB" id="A0A6A6E2E0"/>
<dbReference type="InterPro" id="IPR010730">
    <property type="entry name" value="HET"/>
</dbReference>
<dbReference type="InterPro" id="IPR052895">
    <property type="entry name" value="HetReg/Transcr_Mod"/>
</dbReference>
<accession>A0A6A6E2E0</accession>
<sequence length="412" mass="47049">MAEIYRKANRVIVWLGERADDSDQAVEEIRIAAGKQSTYFPTHGTLQRAILALLRRPWFRRIWVLQEVAAARYVRIMCGPMEIDGYAFCSGLEPLKHIYRALPNLQNLIPSVIYLIKEAIFRPDCQTSSSGRVSLDICPLGELIDMFHTHEAKLRHDRVYALLGMSSDNTTAAGLSPDYKVRWKQLFERLIKFLLCQQIFVGTQDDRETAVIKSKGCILGQVSVEEDTSSGDTRKLIVMSRDTPGFLEYKKEWTARWTLPTSAKSILHGDLVCLLQGAKNPTIIRIRNDHFAVIKIAVTPPEYARWLELVRTITIFPRDFLLIWNWEKCSGESQDRGEHESLIKTNSRVLEHLKTSLLGKATGLWNVALILEDIENYKGAEERLREVIECCERASARLANKQSINPNRLPLD</sequence>
<organism evidence="2 3">
    <name type="scientific">Zopfia rhizophila CBS 207.26</name>
    <dbReference type="NCBI Taxonomy" id="1314779"/>
    <lineage>
        <taxon>Eukaryota</taxon>
        <taxon>Fungi</taxon>
        <taxon>Dikarya</taxon>
        <taxon>Ascomycota</taxon>
        <taxon>Pezizomycotina</taxon>
        <taxon>Dothideomycetes</taxon>
        <taxon>Dothideomycetes incertae sedis</taxon>
        <taxon>Zopfiaceae</taxon>
        <taxon>Zopfia</taxon>
    </lineage>
</organism>
<dbReference type="PANTHER" id="PTHR24148">
    <property type="entry name" value="ANKYRIN REPEAT DOMAIN-CONTAINING PROTEIN 39 HOMOLOG-RELATED"/>
    <property type="match status" value="1"/>
</dbReference>
<keyword evidence="3" id="KW-1185">Reference proteome</keyword>
<protein>
    <recommendedName>
        <fullName evidence="1">Heterokaryon incompatibility domain-containing protein</fullName>
    </recommendedName>
</protein>
<dbReference type="EMBL" id="ML994631">
    <property type="protein sequence ID" value="KAF2186091.1"/>
    <property type="molecule type" value="Genomic_DNA"/>
</dbReference>
<evidence type="ECO:0000313" key="3">
    <source>
        <dbReference type="Proteomes" id="UP000800200"/>
    </source>
</evidence>
<dbReference type="PANTHER" id="PTHR24148:SF78">
    <property type="entry name" value="HETEROKARYON INCOMPATIBILITY DOMAIN-CONTAINING PROTEIN"/>
    <property type="match status" value="1"/>
</dbReference>
<reference evidence="2" key="1">
    <citation type="journal article" date="2020" name="Stud. Mycol.">
        <title>101 Dothideomycetes genomes: a test case for predicting lifestyles and emergence of pathogens.</title>
        <authorList>
            <person name="Haridas S."/>
            <person name="Albert R."/>
            <person name="Binder M."/>
            <person name="Bloem J."/>
            <person name="Labutti K."/>
            <person name="Salamov A."/>
            <person name="Andreopoulos B."/>
            <person name="Baker S."/>
            <person name="Barry K."/>
            <person name="Bills G."/>
            <person name="Bluhm B."/>
            <person name="Cannon C."/>
            <person name="Castanera R."/>
            <person name="Culley D."/>
            <person name="Daum C."/>
            <person name="Ezra D."/>
            <person name="Gonzalez J."/>
            <person name="Henrissat B."/>
            <person name="Kuo A."/>
            <person name="Liang C."/>
            <person name="Lipzen A."/>
            <person name="Lutzoni F."/>
            <person name="Magnuson J."/>
            <person name="Mondo S."/>
            <person name="Nolan M."/>
            <person name="Ohm R."/>
            <person name="Pangilinan J."/>
            <person name="Park H.-J."/>
            <person name="Ramirez L."/>
            <person name="Alfaro M."/>
            <person name="Sun H."/>
            <person name="Tritt A."/>
            <person name="Yoshinaga Y."/>
            <person name="Zwiers L.-H."/>
            <person name="Turgeon B."/>
            <person name="Goodwin S."/>
            <person name="Spatafora J."/>
            <person name="Crous P."/>
            <person name="Grigoriev I."/>
        </authorList>
    </citation>
    <scope>NUCLEOTIDE SEQUENCE</scope>
    <source>
        <strain evidence="2">CBS 207.26</strain>
    </source>
</reference>
<evidence type="ECO:0000259" key="1">
    <source>
        <dbReference type="Pfam" id="PF06985"/>
    </source>
</evidence>
<dbReference type="OrthoDB" id="2157530at2759"/>